<accession>A0AAD7H292</accession>
<evidence type="ECO:0000313" key="2">
    <source>
        <dbReference type="EMBL" id="KAJ7710232.1"/>
    </source>
</evidence>
<dbReference type="AlphaFoldDB" id="A0AAD7H292"/>
<organism evidence="2 3">
    <name type="scientific">Mycena metata</name>
    <dbReference type="NCBI Taxonomy" id="1033252"/>
    <lineage>
        <taxon>Eukaryota</taxon>
        <taxon>Fungi</taxon>
        <taxon>Dikarya</taxon>
        <taxon>Basidiomycota</taxon>
        <taxon>Agaricomycotina</taxon>
        <taxon>Agaricomycetes</taxon>
        <taxon>Agaricomycetidae</taxon>
        <taxon>Agaricales</taxon>
        <taxon>Marasmiineae</taxon>
        <taxon>Mycenaceae</taxon>
        <taxon>Mycena</taxon>
    </lineage>
</organism>
<dbReference type="EMBL" id="JARKIB010000411">
    <property type="protein sequence ID" value="KAJ7710232.1"/>
    <property type="molecule type" value="Genomic_DNA"/>
</dbReference>
<comment type="caution">
    <text evidence="2">The sequence shown here is derived from an EMBL/GenBank/DDBJ whole genome shotgun (WGS) entry which is preliminary data.</text>
</comment>
<feature type="region of interest" description="Disordered" evidence="1">
    <location>
        <begin position="1"/>
        <end position="25"/>
    </location>
</feature>
<reference evidence="2" key="1">
    <citation type="submission" date="2023-03" db="EMBL/GenBank/DDBJ databases">
        <title>Massive genome expansion in bonnet fungi (Mycena s.s.) driven by repeated elements and novel gene families across ecological guilds.</title>
        <authorList>
            <consortium name="Lawrence Berkeley National Laboratory"/>
            <person name="Harder C.B."/>
            <person name="Miyauchi S."/>
            <person name="Viragh M."/>
            <person name="Kuo A."/>
            <person name="Thoen E."/>
            <person name="Andreopoulos B."/>
            <person name="Lu D."/>
            <person name="Skrede I."/>
            <person name="Drula E."/>
            <person name="Henrissat B."/>
            <person name="Morin E."/>
            <person name="Kohler A."/>
            <person name="Barry K."/>
            <person name="LaButti K."/>
            <person name="Morin E."/>
            <person name="Salamov A."/>
            <person name="Lipzen A."/>
            <person name="Mereny Z."/>
            <person name="Hegedus B."/>
            <person name="Baldrian P."/>
            <person name="Stursova M."/>
            <person name="Weitz H."/>
            <person name="Taylor A."/>
            <person name="Grigoriev I.V."/>
            <person name="Nagy L.G."/>
            <person name="Martin F."/>
            <person name="Kauserud H."/>
        </authorList>
    </citation>
    <scope>NUCLEOTIDE SEQUENCE</scope>
    <source>
        <strain evidence="2">CBHHK182m</strain>
    </source>
</reference>
<protein>
    <recommendedName>
        <fullName evidence="4">F-box domain-containing protein</fullName>
    </recommendedName>
</protein>
<proteinExistence type="predicted"/>
<name>A0AAD7H292_9AGAR</name>
<sequence>MQQNITDGAFNLEAPANPPTNSSQSHAEVYPVLTLPPEITSQIFLQSLPNLPDFPPLYGPGSPLQLCQICRQWSAIALSLPLLWSAVRMAITSHREAPTMVELFKTWLSRSGDDSPLSLSIRSFADTHALSFFLRAPFAALAPRIEYLELAMPCDPVYMIRCDMPIIRRLTLGVTGVPFWGEPSLRLFDRGAPLLTHVTLERGHNHSGCRIRLPWAQLTHLDAQCLSLAECAQILWNAKRLAHCTFGIRAPKSDGPIDIPLVPPHDWLQHLVLRPGPDQSPDRDLWRLLDKLTLPALRTLEVFDLGLQPDSLQDFISRSRCTLDTLRITEGARISEMTALGSQ</sequence>
<keyword evidence="3" id="KW-1185">Reference proteome</keyword>
<evidence type="ECO:0008006" key="4">
    <source>
        <dbReference type="Google" id="ProtNLM"/>
    </source>
</evidence>
<evidence type="ECO:0000313" key="3">
    <source>
        <dbReference type="Proteomes" id="UP001215598"/>
    </source>
</evidence>
<dbReference type="Proteomes" id="UP001215598">
    <property type="component" value="Unassembled WGS sequence"/>
</dbReference>
<evidence type="ECO:0000256" key="1">
    <source>
        <dbReference type="SAM" id="MobiDB-lite"/>
    </source>
</evidence>
<gene>
    <name evidence="2" type="ORF">B0H16DRAFT_1630337</name>
</gene>